<reference evidence="3" key="1">
    <citation type="journal article" date="2014" name="Front. Microbiol.">
        <title>High frequency of phylogenetically diverse reductive dehalogenase-homologous genes in deep subseafloor sedimentary metagenomes.</title>
        <authorList>
            <person name="Kawai M."/>
            <person name="Futagami T."/>
            <person name="Toyoda A."/>
            <person name="Takaki Y."/>
            <person name="Nishi S."/>
            <person name="Hori S."/>
            <person name="Arai W."/>
            <person name="Tsubouchi T."/>
            <person name="Morono Y."/>
            <person name="Uchiyama I."/>
            <person name="Ito T."/>
            <person name="Fujiyama A."/>
            <person name="Inagaki F."/>
            <person name="Takami H."/>
        </authorList>
    </citation>
    <scope>NUCLEOTIDE SEQUENCE</scope>
    <source>
        <strain evidence="3">Expedition CK06-06</strain>
    </source>
</reference>
<dbReference type="EMBL" id="BARS01021365">
    <property type="protein sequence ID" value="GAG02759.1"/>
    <property type="molecule type" value="Genomic_DNA"/>
</dbReference>
<dbReference type="PANTHER" id="PTHR33777:SF1">
    <property type="entry name" value="UPF0045 PROTEIN ECM15"/>
    <property type="match status" value="1"/>
</dbReference>
<accession>X0UA92</accession>
<dbReference type="GO" id="GO:0005829">
    <property type="term" value="C:cytosol"/>
    <property type="evidence" value="ECO:0007669"/>
    <property type="project" value="TreeGrafter"/>
</dbReference>
<dbReference type="Pfam" id="PF01910">
    <property type="entry name" value="Thiamine_BP"/>
    <property type="match status" value="1"/>
</dbReference>
<dbReference type="SUPFAM" id="SSF89957">
    <property type="entry name" value="MTH1187/YkoF-like"/>
    <property type="match status" value="1"/>
</dbReference>
<dbReference type="InterPro" id="IPR002767">
    <property type="entry name" value="Thiamine_BP"/>
</dbReference>
<dbReference type="InterPro" id="IPR051614">
    <property type="entry name" value="UPF0045_domain"/>
</dbReference>
<gene>
    <name evidence="3" type="ORF">S01H1_34322</name>
</gene>
<protein>
    <recommendedName>
        <fullName evidence="2">Thiamine-binding protein domain-containing protein</fullName>
    </recommendedName>
</protein>
<comment type="caution">
    <text evidence="3">The sequence shown here is derived from an EMBL/GenBank/DDBJ whole genome shotgun (WGS) entry which is preliminary data.</text>
</comment>
<dbReference type="PANTHER" id="PTHR33777">
    <property type="entry name" value="UPF0045 PROTEIN ECM15"/>
    <property type="match status" value="1"/>
</dbReference>
<sequence>MKEQVIAEIAIAPLGTPTTSLSQYVASCLNVVREAQGVSYQLTAMGTIIQGPLERILELAQKMHEAPFTMGAKRVLTSIKIDDRRDKLATMESKVKAVS</sequence>
<name>X0UA92_9ZZZZ</name>
<proteinExistence type="inferred from homology"/>
<organism evidence="3">
    <name type="scientific">marine sediment metagenome</name>
    <dbReference type="NCBI Taxonomy" id="412755"/>
    <lineage>
        <taxon>unclassified sequences</taxon>
        <taxon>metagenomes</taxon>
        <taxon>ecological metagenomes</taxon>
    </lineage>
</organism>
<evidence type="ECO:0000313" key="3">
    <source>
        <dbReference type="EMBL" id="GAG02759.1"/>
    </source>
</evidence>
<evidence type="ECO:0000256" key="1">
    <source>
        <dbReference type="ARBA" id="ARBA00010272"/>
    </source>
</evidence>
<evidence type="ECO:0000259" key="2">
    <source>
        <dbReference type="Pfam" id="PF01910"/>
    </source>
</evidence>
<dbReference type="Gene3D" id="3.30.70.930">
    <property type="match status" value="1"/>
</dbReference>
<feature type="domain" description="Thiamine-binding protein" evidence="2">
    <location>
        <begin position="7"/>
        <end position="98"/>
    </location>
</feature>
<comment type="similarity">
    <text evidence="1">Belongs to the UPF0045 family.</text>
</comment>
<dbReference type="InterPro" id="IPR029756">
    <property type="entry name" value="MTH1187/YkoF-like"/>
</dbReference>
<dbReference type="NCBIfam" id="TIGR00106">
    <property type="entry name" value="MTH1187 family thiamine-binding protein"/>
    <property type="match status" value="1"/>
</dbReference>
<dbReference type="AlphaFoldDB" id="X0UA92"/>